<gene>
    <name evidence="1" type="ORF">Celaphus_00002521</name>
</gene>
<dbReference type="AlphaFoldDB" id="A0A212CFV1"/>
<reference evidence="1 2" key="1">
    <citation type="journal article" date="2018" name="Mol. Genet. Genomics">
        <title>The red deer Cervus elaphus genome CerEla1.0: sequencing, annotating, genes, and chromosomes.</title>
        <authorList>
            <person name="Bana N.A."/>
            <person name="Nyiri A."/>
            <person name="Nagy J."/>
            <person name="Frank K."/>
            <person name="Nagy T."/>
            <person name="Steger V."/>
            <person name="Schiller M."/>
            <person name="Lakatos P."/>
            <person name="Sugar L."/>
            <person name="Horn P."/>
            <person name="Barta E."/>
            <person name="Orosz L."/>
        </authorList>
    </citation>
    <scope>NUCLEOTIDE SEQUENCE [LARGE SCALE GENOMIC DNA]</scope>
    <source>
        <strain evidence="1">Hungarian</strain>
    </source>
</reference>
<organism evidence="1 2">
    <name type="scientific">Cervus elaphus hippelaphus</name>
    <name type="common">European red deer</name>
    <dbReference type="NCBI Taxonomy" id="46360"/>
    <lineage>
        <taxon>Eukaryota</taxon>
        <taxon>Metazoa</taxon>
        <taxon>Chordata</taxon>
        <taxon>Craniata</taxon>
        <taxon>Vertebrata</taxon>
        <taxon>Euteleostomi</taxon>
        <taxon>Mammalia</taxon>
        <taxon>Eutheria</taxon>
        <taxon>Laurasiatheria</taxon>
        <taxon>Artiodactyla</taxon>
        <taxon>Ruminantia</taxon>
        <taxon>Pecora</taxon>
        <taxon>Cervidae</taxon>
        <taxon>Cervinae</taxon>
        <taxon>Cervus</taxon>
    </lineage>
</organism>
<evidence type="ECO:0000313" key="2">
    <source>
        <dbReference type="Proteomes" id="UP000242450"/>
    </source>
</evidence>
<comment type="caution">
    <text evidence="1">The sequence shown here is derived from an EMBL/GenBank/DDBJ whole genome shotgun (WGS) entry which is preliminary data.</text>
</comment>
<proteinExistence type="predicted"/>
<sequence>MVLLVKVSGSDVSGSCCLFKGAELCPEEVERFCPPDLQFPATRWDLNLRLESEAPGLPRQVGLRAPPRPLQIIFLIIGRRPTD</sequence>
<dbReference type="EMBL" id="MKHE01000020">
    <property type="protein sequence ID" value="OWK04830.1"/>
    <property type="molecule type" value="Genomic_DNA"/>
</dbReference>
<name>A0A212CFV1_CEREH</name>
<keyword evidence="2" id="KW-1185">Reference proteome</keyword>
<evidence type="ECO:0000313" key="1">
    <source>
        <dbReference type="EMBL" id="OWK04830.1"/>
    </source>
</evidence>
<accession>A0A212CFV1</accession>
<protein>
    <submittedName>
        <fullName evidence="1">Uncharacterized protein</fullName>
    </submittedName>
</protein>
<dbReference type="Proteomes" id="UP000242450">
    <property type="component" value="Chromosome 20"/>
</dbReference>